<protein>
    <recommendedName>
        <fullName evidence="4">Pectate lyase</fullName>
    </recommendedName>
</protein>
<evidence type="ECO:0008006" key="4">
    <source>
        <dbReference type="Google" id="ProtNLM"/>
    </source>
</evidence>
<dbReference type="OrthoDB" id="6430571at2"/>
<proteinExistence type="predicted"/>
<evidence type="ECO:0000313" key="3">
    <source>
        <dbReference type="Proteomes" id="UP000242849"/>
    </source>
</evidence>
<name>A0A1H4U124_PSEAG</name>
<dbReference type="Proteomes" id="UP000242849">
    <property type="component" value="Unassembled WGS sequence"/>
</dbReference>
<dbReference type="RefSeq" id="WP_090377800.1">
    <property type="nucleotide sequence ID" value="NZ_CP156749.1"/>
</dbReference>
<feature type="signal peptide" evidence="1">
    <location>
        <begin position="1"/>
        <end position="30"/>
    </location>
</feature>
<evidence type="ECO:0000313" key="2">
    <source>
        <dbReference type="EMBL" id="SEC61991.1"/>
    </source>
</evidence>
<reference evidence="3" key="1">
    <citation type="submission" date="2016-10" db="EMBL/GenBank/DDBJ databases">
        <authorList>
            <person name="Varghese N."/>
            <person name="Submissions S."/>
        </authorList>
    </citation>
    <scope>NUCLEOTIDE SEQUENCE [LARGE SCALE GENOMIC DNA]</scope>
    <source>
        <strain evidence="3">DSM 12111</strain>
    </source>
</reference>
<gene>
    <name evidence="2" type="ORF">SAMN05421553_1157</name>
</gene>
<organism evidence="2 3">
    <name type="scientific">Pseudomonas anguilliseptica</name>
    <dbReference type="NCBI Taxonomy" id="53406"/>
    <lineage>
        <taxon>Bacteria</taxon>
        <taxon>Pseudomonadati</taxon>
        <taxon>Pseudomonadota</taxon>
        <taxon>Gammaproteobacteria</taxon>
        <taxon>Pseudomonadales</taxon>
        <taxon>Pseudomonadaceae</taxon>
        <taxon>Pseudomonas</taxon>
    </lineage>
</organism>
<sequence length="134" mass="13982">MQNFLNSHKNIAACILLAALCAGSVSPAQAEDVAKGVLIVRGGAANTNANYDKEDQDSNGRLRQVSALCASSGSQTAAALVATDTTRVWGAYMSGNTTTVVNFGGHVVKDPLRGNPNHCLINGLTLSQIKGMWH</sequence>
<feature type="chain" id="PRO_5017199977" description="Pectate lyase" evidence="1">
    <location>
        <begin position="31"/>
        <end position="134"/>
    </location>
</feature>
<keyword evidence="3" id="KW-1185">Reference proteome</keyword>
<accession>A0A1H4U124</accession>
<dbReference type="EMBL" id="FNSC01000001">
    <property type="protein sequence ID" value="SEC61991.1"/>
    <property type="molecule type" value="Genomic_DNA"/>
</dbReference>
<dbReference type="AlphaFoldDB" id="A0A1H4U124"/>
<keyword evidence="1" id="KW-0732">Signal</keyword>
<evidence type="ECO:0000256" key="1">
    <source>
        <dbReference type="SAM" id="SignalP"/>
    </source>
</evidence>